<evidence type="ECO:0000256" key="7">
    <source>
        <dbReference type="ARBA" id="ARBA00023235"/>
    </source>
</evidence>
<dbReference type="EMBL" id="JBHTAX010000001">
    <property type="protein sequence ID" value="MFC7191052.1"/>
    <property type="molecule type" value="Genomic_DNA"/>
</dbReference>
<proteinExistence type="predicted"/>
<evidence type="ECO:0000256" key="6">
    <source>
        <dbReference type="ARBA" id="ARBA00023136"/>
    </source>
</evidence>
<keyword evidence="7" id="KW-0413">Isomerase</keyword>
<dbReference type="InterPro" id="IPR017825">
    <property type="entry name" value="Lycopene_cyclase_dom"/>
</dbReference>
<keyword evidence="10" id="KW-1185">Reference proteome</keyword>
<name>A0ABD5YRK0_9EURY</name>
<feature type="transmembrane region" description="Helical" evidence="8">
    <location>
        <begin position="168"/>
        <end position="191"/>
    </location>
</feature>
<feature type="transmembrane region" description="Helical" evidence="8">
    <location>
        <begin position="136"/>
        <end position="156"/>
    </location>
</feature>
<feature type="transmembrane region" description="Helical" evidence="8">
    <location>
        <begin position="76"/>
        <end position="93"/>
    </location>
</feature>
<evidence type="ECO:0000256" key="5">
    <source>
        <dbReference type="ARBA" id="ARBA00022989"/>
    </source>
</evidence>
<dbReference type="GO" id="GO:0016117">
    <property type="term" value="P:carotenoid biosynthetic process"/>
    <property type="evidence" value="ECO:0007669"/>
    <property type="project" value="UniProtKB-KW"/>
</dbReference>
<feature type="transmembrane region" description="Helical" evidence="8">
    <location>
        <begin position="211"/>
        <end position="230"/>
    </location>
</feature>
<evidence type="ECO:0000256" key="4">
    <source>
        <dbReference type="ARBA" id="ARBA00022746"/>
    </source>
</evidence>
<evidence type="ECO:0000256" key="3">
    <source>
        <dbReference type="ARBA" id="ARBA00022692"/>
    </source>
</evidence>
<keyword evidence="5 8" id="KW-1133">Transmembrane helix</keyword>
<evidence type="ECO:0000256" key="8">
    <source>
        <dbReference type="SAM" id="Phobius"/>
    </source>
</evidence>
<organism evidence="9 10">
    <name type="scientific">Halocatena marina</name>
    <dbReference type="NCBI Taxonomy" id="2934937"/>
    <lineage>
        <taxon>Archaea</taxon>
        <taxon>Methanobacteriati</taxon>
        <taxon>Methanobacteriota</taxon>
        <taxon>Stenosarchaea group</taxon>
        <taxon>Halobacteria</taxon>
        <taxon>Halobacteriales</taxon>
        <taxon>Natronomonadaceae</taxon>
        <taxon>Halocatena</taxon>
    </lineage>
</organism>
<reference evidence="9 10" key="1">
    <citation type="journal article" date="2019" name="Int. J. Syst. Evol. Microbiol.">
        <title>The Global Catalogue of Microorganisms (GCM) 10K type strain sequencing project: providing services to taxonomists for standard genome sequencing and annotation.</title>
        <authorList>
            <consortium name="The Broad Institute Genomics Platform"/>
            <consortium name="The Broad Institute Genome Sequencing Center for Infectious Disease"/>
            <person name="Wu L."/>
            <person name="Ma J."/>
        </authorList>
    </citation>
    <scope>NUCLEOTIDE SEQUENCE [LARGE SCALE GENOMIC DNA]</scope>
    <source>
        <strain evidence="9 10">RDMS1</strain>
    </source>
</reference>
<evidence type="ECO:0000313" key="9">
    <source>
        <dbReference type="EMBL" id="MFC7191052.1"/>
    </source>
</evidence>
<dbReference type="AlphaFoldDB" id="A0ABD5YRK0"/>
<accession>A0ABD5YRK0</accession>
<comment type="caution">
    <text evidence="9">The sequence shown here is derived from an EMBL/GenBank/DDBJ whole genome shotgun (WGS) entry which is preliminary data.</text>
</comment>
<dbReference type="GeneID" id="76200735"/>
<feature type="transmembrane region" description="Helical" evidence="8">
    <location>
        <begin position="114"/>
        <end position="130"/>
    </location>
</feature>
<gene>
    <name evidence="9" type="ORF">ACFQL7_15315</name>
</gene>
<evidence type="ECO:0000256" key="2">
    <source>
        <dbReference type="ARBA" id="ARBA00004829"/>
    </source>
</evidence>
<keyword evidence="4" id="KW-0125">Carotenoid biosynthesis</keyword>
<evidence type="ECO:0000313" key="10">
    <source>
        <dbReference type="Proteomes" id="UP001596417"/>
    </source>
</evidence>
<dbReference type="GO" id="GO:0045436">
    <property type="term" value="F:lycopene beta cyclase activity"/>
    <property type="evidence" value="ECO:0007669"/>
    <property type="project" value="UniProtKB-ARBA"/>
</dbReference>
<sequence length="240" mass="26087">MTISYLSFDFLVFLIPIVVLALVNRSSLSARRLSVFGSLIVLTVVYATPWDNYLVSRGVWTYGSGVVYFRLGHVPLGEYAIFILQPLLIGLWFTHLDPNIEASVGTAPFPSRPVGSGVGFALALAGGALLTIESGYYLGALLIWITPILGLEWAFGGPALWRYRRVQLSALALPTLYFWLADAAAIHLGVWTVAEKTALGLAVAGLPIEELVFFALTNLLLVHGLVLIHWTDARIDASTS</sequence>
<feature type="transmembrane region" description="Helical" evidence="8">
    <location>
        <begin position="6"/>
        <end position="23"/>
    </location>
</feature>
<keyword evidence="6 8" id="KW-0472">Membrane</keyword>
<dbReference type="Proteomes" id="UP001596417">
    <property type="component" value="Unassembled WGS sequence"/>
</dbReference>
<dbReference type="NCBIfam" id="TIGR03462">
    <property type="entry name" value="CarR_dom_SF"/>
    <property type="match status" value="2"/>
</dbReference>
<evidence type="ECO:0000256" key="1">
    <source>
        <dbReference type="ARBA" id="ARBA00004141"/>
    </source>
</evidence>
<protein>
    <submittedName>
        <fullName evidence="9">Lycopene cyclase domain-containing protein</fullName>
    </submittedName>
</protein>
<comment type="subcellular location">
    <subcellularLocation>
        <location evidence="1">Membrane</location>
        <topology evidence="1">Multi-pass membrane protein</topology>
    </subcellularLocation>
</comment>
<comment type="pathway">
    <text evidence="2">Carotenoid biosynthesis.</text>
</comment>
<dbReference type="RefSeq" id="WP_248908597.1">
    <property type="nucleotide sequence ID" value="NZ_CP109979.1"/>
</dbReference>
<feature type="transmembrane region" description="Helical" evidence="8">
    <location>
        <begin position="35"/>
        <end position="56"/>
    </location>
</feature>
<dbReference type="GO" id="GO:0016020">
    <property type="term" value="C:membrane"/>
    <property type="evidence" value="ECO:0007669"/>
    <property type="project" value="UniProtKB-SubCell"/>
</dbReference>
<keyword evidence="3 8" id="KW-0812">Transmembrane</keyword>